<gene>
    <name evidence="2" type="ORF">GW7_20171</name>
</gene>
<dbReference type="Proteomes" id="UP000006813">
    <property type="component" value="Unassembled WGS sequence"/>
</dbReference>
<name>G5CBG0_HETGA</name>
<feature type="region of interest" description="Disordered" evidence="1">
    <location>
        <begin position="67"/>
        <end position="90"/>
    </location>
</feature>
<proteinExistence type="predicted"/>
<evidence type="ECO:0000313" key="3">
    <source>
        <dbReference type="Proteomes" id="UP000006813"/>
    </source>
</evidence>
<dbReference type="EMBL" id="JH204767">
    <property type="protein sequence ID" value="EHB18871.1"/>
    <property type="molecule type" value="Genomic_DNA"/>
</dbReference>
<organism evidence="2 3">
    <name type="scientific">Heterocephalus glaber</name>
    <name type="common">Naked mole rat</name>
    <dbReference type="NCBI Taxonomy" id="10181"/>
    <lineage>
        <taxon>Eukaryota</taxon>
        <taxon>Metazoa</taxon>
        <taxon>Chordata</taxon>
        <taxon>Craniata</taxon>
        <taxon>Vertebrata</taxon>
        <taxon>Euteleostomi</taxon>
        <taxon>Mammalia</taxon>
        <taxon>Eutheria</taxon>
        <taxon>Euarchontoglires</taxon>
        <taxon>Glires</taxon>
        <taxon>Rodentia</taxon>
        <taxon>Hystricomorpha</taxon>
        <taxon>Bathyergidae</taxon>
        <taxon>Heterocephalus</taxon>
    </lineage>
</organism>
<sequence length="137" mass="14747">MPTSAEREVGPTPAARLFAAALALQPETCVSSLSWPLPPSLESSPGSAPISASFRLSVVRLPPENQEAVGSAHHYPRSLTSDSFRSEPKLGPRLHRTVFGLSPKETELVAPPTSNTAFSEERRTLWLRPHTVGLAPD</sequence>
<dbReference type="InParanoid" id="G5CBG0"/>
<dbReference type="AlphaFoldDB" id="G5CBG0"/>
<evidence type="ECO:0000256" key="1">
    <source>
        <dbReference type="SAM" id="MobiDB-lite"/>
    </source>
</evidence>
<reference evidence="2 3" key="1">
    <citation type="journal article" date="2011" name="Nature">
        <title>Genome sequencing reveals insights into physiology and longevity of the naked mole rat.</title>
        <authorList>
            <person name="Kim E.B."/>
            <person name="Fang X."/>
            <person name="Fushan A.A."/>
            <person name="Huang Z."/>
            <person name="Lobanov A.V."/>
            <person name="Han L."/>
            <person name="Marino S.M."/>
            <person name="Sun X."/>
            <person name="Turanov A.A."/>
            <person name="Yang P."/>
            <person name="Yim S.H."/>
            <person name="Zhao X."/>
            <person name="Kasaikina M.V."/>
            <person name="Stoletzki N."/>
            <person name="Peng C."/>
            <person name="Polak P."/>
            <person name="Xiong Z."/>
            <person name="Kiezun A."/>
            <person name="Zhu Y."/>
            <person name="Chen Y."/>
            <person name="Kryukov G.V."/>
            <person name="Zhang Q."/>
            <person name="Peshkin L."/>
            <person name="Yang L."/>
            <person name="Bronson R.T."/>
            <person name="Buffenstein R."/>
            <person name="Wang B."/>
            <person name="Han C."/>
            <person name="Li Q."/>
            <person name="Chen L."/>
            <person name="Zhao W."/>
            <person name="Sunyaev S.R."/>
            <person name="Park T.J."/>
            <person name="Zhang G."/>
            <person name="Wang J."/>
            <person name="Gladyshev V.N."/>
        </authorList>
    </citation>
    <scope>NUCLEOTIDE SEQUENCE [LARGE SCALE GENOMIC DNA]</scope>
</reference>
<evidence type="ECO:0000313" key="2">
    <source>
        <dbReference type="EMBL" id="EHB18871.1"/>
    </source>
</evidence>
<protein>
    <submittedName>
        <fullName evidence="2">Uncharacterized protein</fullName>
    </submittedName>
</protein>
<accession>G5CBG0</accession>